<accession>A0A8J8B375</accession>
<dbReference type="EMBL" id="JAGSND010000035">
    <property type="protein sequence ID" value="MBR0600578.1"/>
    <property type="molecule type" value="Genomic_DNA"/>
</dbReference>
<evidence type="ECO:0000313" key="3">
    <source>
        <dbReference type="Proteomes" id="UP000675664"/>
    </source>
</evidence>
<dbReference type="GO" id="GO:0016787">
    <property type="term" value="F:hydrolase activity"/>
    <property type="evidence" value="ECO:0007669"/>
    <property type="project" value="UniProtKB-KW"/>
</dbReference>
<dbReference type="InterPro" id="IPR038128">
    <property type="entry name" value="Gamma_PGA_hydro_sf"/>
</dbReference>
<evidence type="ECO:0000313" key="2">
    <source>
        <dbReference type="EMBL" id="MBR0600578.1"/>
    </source>
</evidence>
<organism evidence="2 3">
    <name type="scientific">Sinanaerobacter chloroacetimidivorans</name>
    <dbReference type="NCBI Taxonomy" id="2818044"/>
    <lineage>
        <taxon>Bacteria</taxon>
        <taxon>Bacillati</taxon>
        <taxon>Bacillota</taxon>
        <taxon>Clostridia</taxon>
        <taxon>Peptostreptococcales</taxon>
        <taxon>Anaerovoracaceae</taxon>
        <taxon>Sinanaerobacter</taxon>
    </lineage>
</organism>
<protein>
    <submittedName>
        <fullName evidence="2">Poly-gamma-glutamate hydrolase family protein</fullName>
    </submittedName>
</protein>
<dbReference type="InterPro" id="IPR008585">
    <property type="entry name" value="Gamma_PGA_hydro"/>
</dbReference>
<keyword evidence="3" id="KW-1185">Reference proteome</keyword>
<feature type="transmembrane region" description="Helical" evidence="1">
    <location>
        <begin position="7"/>
        <end position="30"/>
    </location>
</feature>
<dbReference type="AlphaFoldDB" id="A0A8J8B375"/>
<gene>
    <name evidence="2" type="ORF">KCX82_22160</name>
</gene>
<evidence type="ECO:0000256" key="1">
    <source>
        <dbReference type="SAM" id="Phobius"/>
    </source>
</evidence>
<keyword evidence="1" id="KW-0812">Transmembrane</keyword>
<comment type="caution">
    <text evidence="2">The sequence shown here is derived from an EMBL/GenBank/DDBJ whole genome shotgun (WGS) entry which is preliminary data.</text>
</comment>
<proteinExistence type="predicted"/>
<name>A0A8J8B375_9FIRM</name>
<sequence length="261" mass="28768">MIRKLLYVFYSFIRLIVCFCLIILIISVTFSNASDRIYDNPEKSKNPRSGSLKELSLKVSEISQKDISHAIKSTGYRMKTNVTDFGDYKIEANVTDSDIIVIAIHGGKIERGTTELAYALSSRNNYNYYSYLGVKSGGNLNLHVASDKFEEPTALEMVSKSNITLSIHGCAGSEEFTYIGGLDTELGNKIKESLTKYGFTVSDAPKNLAGISPDNIVNKNRNESGIQIELSQGLRTQFLSGGSDELESYVNAISEAINDVQ</sequence>
<keyword evidence="1" id="KW-1133">Transmembrane helix</keyword>
<dbReference type="Pfam" id="PF05908">
    <property type="entry name" value="Gamma_PGA_hydro"/>
    <property type="match status" value="1"/>
</dbReference>
<reference evidence="2" key="2">
    <citation type="submission" date="2021-04" db="EMBL/GenBank/DDBJ databases">
        <authorList>
            <person name="Liu J."/>
        </authorList>
    </citation>
    <scope>NUCLEOTIDE SEQUENCE</scope>
    <source>
        <strain evidence="2">BAD-6</strain>
    </source>
</reference>
<dbReference type="Gene3D" id="3.40.630.100">
    <property type="entry name" value="Poly-gamma-glutamate hydrolase, zinc-binding motif"/>
    <property type="match status" value="1"/>
</dbReference>
<dbReference type="RefSeq" id="WP_227020659.1">
    <property type="nucleotide sequence ID" value="NZ_JAGSND010000035.1"/>
</dbReference>
<keyword evidence="1" id="KW-0472">Membrane</keyword>
<reference evidence="2" key="1">
    <citation type="submission" date="2021-04" db="EMBL/GenBank/DDBJ databases">
        <title>Sinoanaerobacter chloroacetimidivorans sp. nov., an obligate anaerobic bacterium isolated from anaerobic sludge.</title>
        <authorList>
            <person name="Bao Y."/>
        </authorList>
    </citation>
    <scope>NUCLEOTIDE SEQUENCE</scope>
    <source>
        <strain evidence="2">BAD-6</strain>
    </source>
</reference>
<dbReference type="Proteomes" id="UP000675664">
    <property type="component" value="Unassembled WGS sequence"/>
</dbReference>
<keyword evidence="2" id="KW-0378">Hydrolase</keyword>